<reference evidence="2" key="1">
    <citation type="journal article" date="2014" name="Science">
        <title>Ancient hybridizations among the ancestral genomes of bread wheat.</title>
        <authorList>
            <consortium name="International Wheat Genome Sequencing Consortium,"/>
            <person name="Marcussen T."/>
            <person name="Sandve S.R."/>
            <person name="Heier L."/>
            <person name="Spannagl M."/>
            <person name="Pfeifer M."/>
            <person name="Jakobsen K.S."/>
            <person name="Wulff B.B."/>
            <person name="Steuernagel B."/>
            <person name="Mayer K.F."/>
            <person name="Olsen O.A."/>
        </authorList>
    </citation>
    <scope>NUCLEOTIDE SEQUENCE [LARGE SCALE GENOMIC DNA]</scope>
    <source>
        <strain evidence="2">cv. AL8/78</strain>
    </source>
</reference>
<evidence type="ECO:0000313" key="2">
    <source>
        <dbReference type="Proteomes" id="UP000015105"/>
    </source>
</evidence>
<accession>A0A453NE24</accession>
<reference evidence="1" key="4">
    <citation type="submission" date="2019-03" db="UniProtKB">
        <authorList>
            <consortium name="EnsemblPlants"/>
        </authorList>
    </citation>
    <scope>IDENTIFICATION</scope>
</reference>
<protein>
    <submittedName>
        <fullName evidence="1">Uncharacterized protein</fullName>
    </submittedName>
</protein>
<proteinExistence type="predicted"/>
<keyword evidence="2" id="KW-1185">Reference proteome</keyword>
<dbReference type="Proteomes" id="UP000015105">
    <property type="component" value="Chromosome 6D"/>
</dbReference>
<dbReference type="EnsemblPlants" id="AET6Gv20347200.1">
    <property type="protein sequence ID" value="AET6Gv20347200.1"/>
    <property type="gene ID" value="AET6Gv20347200"/>
</dbReference>
<reference evidence="1" key="5">
    <citation type="journal article" date="2021" name="G3 (Bethesda)">
        <title>Aegilops tauschii genome assembly Aet v5.0 features greater sequence contiguity and improved annotation.</title>
        <authorList>
            <person name="Wang L."/>
            <person name="Zhu T."/>
            <person name="Rodriguez J.C."/>
            <person name="Deal K.R."/>
            <person name="Dubcovsky J."/>
            <person name="McGuire P.E."/>
            <person name="Lux T."/>
            <person name="Spannagl M."/>
            <person name="Mayer K.F.X."/>
            <person name="Baldrich P."/>
            <person name="Meyers B.C."/>
            <person name="Huo N."/>
            <person name="Gu Y.Q."/>
            <person name="Zhou H."/>
            <person name="Devos K.M."/>
            <person name="Bennetzen J.L."/>
            <person name="Unver T."/>
            <person name="Budak H."/>
            <person name="Gulick P.J."/>
            <person name="Galiba G."/>
            <person name="Kalapos B."/>
            <person name="Nelson D.R."/>
            <person name="Li P."/>
            <person name="You F.M."/>
            <person name="Luo M.C."/>
            <person name="Dvorak J."/>
        </authorList>
    </citation>
    <scope>NUCLEOTIDE SEQUENCE [LARGE SCALE GENOMIC DNA]</scope>
    <source>
        <strain evidence="1">cv. AL8/78</strain>
    </source>
</reference>
<organism evidence="1 2">
    <name type="scientific">Aegilops tauschii subsp. strangulata</name>
    <name type="common">Goatgrass</name>
    <dbReference type="NCBI Taxonomy" id="200361"/>
    <lineage>
        <taxon>Eukaryota</taxon>
        <taxon>Viridiplantae</taxon>
        <taxon>Streptophyta</taxon>
        <taxon>Embryophyta</taxon>
        <taxon>Tracheophyta</taxon>
        <taxon>Spermatophyta</taxon>
        <taxon>Magnoliopsida</taxon>
        <taxon>Liliopsida</taxon>
        <taxon>Poales</taxon>
        <taxon>Poaceae</taxon>
        <taxon>BOP clade</taxon>
        <taxon>Pooideae</taxon>
        <taxon>Triticodae</taxon>
        <taxon>Triticeae</taxon>
        <taxon>Triticinae</taxon>
        <taxon>Aegilops</taxon>
    </lineage>
</organism>
<evidence type="ECO:0000313" key="1">
    <source>
        <dbReference type="EnsemblPlants" id="AET6Gv20347200.1"/>
    </source>
</evidence>
<reference evidence="1" key="3">
    <citation type="journal article" date="2017" name="Nature">
        <title>Genome sequence of the progenitor of the wheat D genome Aegilops tauschii.</title>
        <authorList>
            <person name="Luo M.C."/>
            <person name="Gu Y.Q."/>
            <person name="Puiu D."/>
            <person name="Wang H."/>
            <person name="Twardziok S.O."/>
            <person name="Deal K.R."/>
            <person name="Huo N."/>
            <person name="Zhu T."/>
            <person name="Wang L."/>
            <person name="Wang Y."/>
            <person name="McGuire P.E."/>
            <person name="Liu S."/>
            <person name="Long H."/>
            <person name="Ramasamy R.K."/>
            <person name="Rodriguez J.C."/>
            <person name="Van S.L."/>
            <person name="Yuan L."/>
            <person name="Wang Z."/>
            <person name="Xia Z."/>
            <person name="Xiao L."/>
            <person name="Anderson O.D."/>
            <person name="Ouyang S."/>
            <person name="Liang Y."/>
            <person name="Zimin A.V."/>
            <person name="Pertea G."/>
            <person name="Qi P."/>
            <person name="Bennetzen J.L."/>
            <person name="Dai X."/>
            <person name="Dawson M.W."/>
            <person name="Muller H.G."/>
            <person name="Kugler K."/>
            <person name="Rivarola-Duarte L."/>
            <person name="Spannagl M."/>
            <person name="Mayer K.F.X."/>
            <person name="Lu F.H."/>
            <person name="Bevan M.W."/>
            <person name="Leroy P."/>
            <person name="Li P."/>
            <person name="You F.M."/>
            <person name="Sun Q."/>
            <person name="Liu Z."/>
            <person name="Lyons E."/>
            <person name="Wicker T."/>
            <person name="Salzberg S.L."/>
            <person name="Devos K.M."/>
            <person name="Dvorak J."/>
        </authorList>
    </citation>
    <scope>NUCLEOTIDE SEQUENCE [LARGE SCALE GENOMIC DNA]</scope>
    <source>
        <strain evidence="1">cv. AL8/78</strain>
    </source>
</reference>
<dbReference type="Gramene" id="AET6Gv20347200.1">
    <property type="protein sequence ID" value="AET6Gv20347200.1"/>
    <property type="gene ID" value="AET6Gv20347200"/>
</dbReference>
<name>A0A453NE24_AEGTS</name>
<dbReference type="AlphaFoldDB" id="A0A453NE24"/>
<sequence>MSLTCLRFCQKFQRECCQHSGCTSRNPWLLCRNEELGIIFRTKLGEL</sequence>
<reference evidence="2" key="2">
    <citation type="journal article" date="2017" name="Nat. Plants">
        <title>The Aegilops tauschii genome reveals multiple impacts of transposons.</title>
        <authorList>
            <person name="Zhao G."/>
            <person name="Zou C."/>
            <person name="Li K."/>
            <person name="Wang K."/>
            <person name="Li T."/>
            <person name="Gao L."/>
            <person name="Zhang X."/>
            <person name="Wang H."/>
            <person name="Yang Z."/>
            <person name="Liu X."/>
            <person name="Jiang W."/>
            <person name="Mao L."/>
            <person name="Kong X."/>
            <person name="Jiao Y."/>
            <person name="Jia J."/>
        </authorList>
    </citation>
    <scope>NUCLEOTIDE SEQUENCE [LARGE SCALE GENOMIC DNA]</scope>
    <source>
        <strain evidence="2">cv. AL8/78</strain>
    </source>
</reference>